<evidence type="ECO:0000313" key="2">
    <source>
        <dbReference type="EMBL" id="NHC35750.1"/>
    </source>
</evidence>
<protein>
    <submittedName>
        <fullName evidence="2">Uncharacterized protein</fullName>
    </submittedName>
</protein>
<sequence>MPPKLKFGFIGLLAIGTAATFATSYSYLGMAGITVFLLAYLSKGIRKHS</sequence>
<reference evidence="2 3" key="1">
    <citation type="journal article" date="2015" name="Genome Announc.">
        <title>Draft Genome Sequence of the Terrestrial Cyanobacterium Scytonema millei VB511283, Isolated from Eastern India.</title>
        <authorList>
            <person name="Sen D."/>
            <person name="Chandrababunaidu M.M."/>
            <person name="Singh D."/>
            <person name="Sanghi N."/>
            <person name="Ghorai A."/>
            <person name="Mishra G.P."/>
            <person name="Madduluri M."/>
            <person name="Adhikary S.P."/>
            <person name="Tripathy S."/>
        </authorList>
    </citation>
    <scope>NUCLEOTIDE SEQUENCE [LARGE SCALE GENOMIC DNA]</scope>
    <source>
        <strain evidence="2 3">VB511283</strain>
    </source>
</reference>
<dbReference type="EMBL" id="JTJC03000003">
    <property type="protein sequence ID" value="NHC35750.1"/>
    <property type="molecule type" value="Genomic_DNA"/>
</dbReference>
<evidence type="ECO:0000256" key="1">
    <source>
        <dbReference type="SAM" id="Phobius"/>
    </source>
</evidence>
<gene>
    <name evidence="2" type="ORF">QH73_0013980</name>
</gene>
<dbReference type="AlphaFoldDB" id="A0A9X5E5I4"/>
<keyword evidence="1" id="KW-0472">Membrane</keyword>
<evidence type="ECO:0000313" key="3">
    <source>
        <dbReference type="Proteomes" id="UP000031532"/>
    </source>
</evidence>
<keyword evidence="3" id="KW-1185">Reference proteome</keyword>
<comment type="caution">
    <text evidence="2">The sequence shown here is derived from an EMBL/GenBank/DDBJ whole genome shotgun (WGS) entry which is preliminary data.</text>
</comment>
<name>A0A9X5E5I4_9CYAN</name>
<keyword evidence="1" id="KW-1133">Transmembrane helix</keyword>
<dbReference type="Proteomes" id="UP000031532">
    <property type="component" value="Unassembled WGS sequence"/>
</dbReference>
<dbReference type="RefSeq" id="WP_165587696.1">
    <property type="nucleotide sequence ID" value="NZ_JTJC03000003.1"/>
</dbReference>
<organism evidence="2 3">
    <name type="scientific">Scytonema millei VB511283</name>
    <dbReference type="NCBI Taxonomy" id="1245923"/>
    <lineage>
        <taxon>Bacteria</taxon>
        <taxon>Bacillati</taxon>
        <taxon>Cyanobacteriota</taxon>
        <taxon>Cyanophyceae</taxon>
        <taxon>Nostocales</taxon>
        <taxon>Scytonemataceae</taxon>
        <taxon>Scytonema</taxon>
    </lineage>
</organism>
<keyword evidence="1" id="KW-0812">Transmembrane</keyword>
<feature type="transmembrane region" description="Helical" evidence="1">
    <location>
        <begin position="12"/>
        <end position="41"/>
    </location>
</feature>
<proteinExistence type="predicted"/>
<accession>A0A9X5E5I4</accession>